<proteinExistence type="predicted"/>
<sequence>MNSVKVEIPIHLQFVEFVEKAFDLLDTEAQQKVRQFVIGQQHPGGAFVDRGGTPDLYYSLFGFWLASALKMKDQLMLLQKYTSARSVDEERNLINKFALVLIRQGLSGKKKLPPTFFRFFLKRDYQVNFSYQLFLFLLVFDARYGRKSWLYFVARVVLGMYRLPIGAPCSMLAALLVARHEVGLKTVKLQKRIMAYFDEANGFKAFEQMDSGDMLSTGVALFALQKTGFDIRLLAPACLGMIQDNFVEGAFLSGDGDPTRDLEYTFYGLLALGSIAGQENRE</sequence>
<evidence type="ECO:0000313" key="1">
    <source>
        <dbReference type="EMBL" id="MCW0484635.1"/>
    </source>
</evidence>
<dbReference type="SUPFAM" id="SSF48239">
    <property type="entry name" value="Terpenoid cyclases/Protein prenyltransferases"/>
    <property type="match status" value="1"/>
</dbReference>
<dbReference type="EMBL" id="JAPAAF010000044">
    <property type="protein sequence ID" value="MCW0484635.1"/>
    <property type="molecule type" value="Genomic_DNA"/>
</dbReference>
<protein>
    <submittedName>
        <fullName evidence="1">Uncharacterized protein</fullName>
    </submittedName>
</protein>
<organism evidence="1 2">
    <name type="scientific">Gaoshiqia sediminis</name>
    <dbReference type="NCBI Taxonomy" id="2986998"/>
    <lineage>
        <taxon>Bacteria</taxon>
        <taxon>Pseudomonadati</taxon>
        <taxon>Bacteroidota</taxon>
        <taxon>Bacteroidia</taxon>
        <taxon>Marinilabiliales</taxon>
        <taxon>Prolixibacteraceae</taxon>
        <taxon>Gaoshiqia</taxon>
    </lineage>
</organism>
<comment type="caution">
    <text evidence="1">The sequence shown here is derived from an EMBL/GenBank/DDBJ whole genome shotgun (WGS) entry which is preliminary data.</text>
</comment>
<name>A0AA41Y9W0_9BACT</name>
<dbReference type="Proteomes" id="UP001163821">
    <property type="component" value="Unassembled WGS sequence"/>
</dbReference>
<dbReference type="InterPro" id="IPR008930">
    <property type="entry name" value="Terpenoid_cyclase/PrenylTrfase"/>
</dbReference>
<dbReference type="AlphaFoldDB" id="A0AA41Y9W0"/>
<reference evidence="1" key="1">
    <citation type="submission" date="2022-10" db="EMBL/GenBank/DDBJ databases">
        <title>Gaoshiqiia sediminis gen. nov., sp. nov., isolated from coastal sediment.</title>
        <authorList>
            <person name="Yu W.X."/>
            <person name="Mu D.S."/>
            <person name="Du J.Z."/>
            <person name="Liang Y.Q."/>
        </authorList>
    </citation>
    <scope>NUCLEOTIDE SEQUENCE</scope>
    <source>
        <strain evidence="1">A06</strain>
    </source>
</reference>
<accession>A0AA41Y9W0</accession>
<gene>
    <name evidence="1" type="ORF">N2K84_18015</name>
</gene>
<dbReference type="RefSeq" id="WP_282593227.1">
    <property type="nucleotide sequence ID" value="NZ_JAPAAF010000044.1"/>
</dbReference>
<keyword evidence="2" id="KW-1185">Reference proteome</keyword>
<evidence type="ECO:0000313" key="2">
    <source>
        <dbReference type="Proteomes" id="UP001163821"/>
    </source>
</evidence>